<feature type="domain" description="PD(D/E)XK endonuclease" evidence="1">
    <location>
        <begin position="164"/>
        <end position="268"/>
    </location>
</feature>
<dbReference type="InterPro" id="IPR021671">
    <property type="entry name" value="PD(D/E)XK_Endonuc"/>
</dbReference>
<dbReference type="EMBL" id="SWBR01000004">
    <property type="protein sequence ID" value="TKC06473.1"/>
    <property type="molecule type" value="Genomic_DNA"/>
</dbReference>
<reference evidence="2 3" key="1">
    <citation type="submission" date="2019-04" db="EMBL/GenBank/DDBJ databases">
        <title>Pedobacter sp. RP-3-22 sp. nov., isolated from Arctic soil.</title>
        <authorList>
            <person name="Dahal R.H."/>
            <person name="Kim D.-U."/>
        </authorList>
    </citation>
    <scope>NUCLEOTIDE SEQUENCE [LARGE SCALE GENOMIC DNA]</scope>
    <source>
        <strain evidence="2 3">RP-3-22</strain>
    </source>
</reference>
<dbReference type="Gene3D" id="3.40.1350.10">
    <property type="match status" value="1"/>
</dbReference>
<evidence type="ECO:0000313" key="2">
    <source>
        <dbReference type="EMBL" id="TKC06473.1"/>
    </source>
</evidence>
<dbReference type="GO" id="GO:0003676">
    <property type="term" value="F:nucleic acid binding"/>
    <property type="evidence" value="ECO:0007669"/>
    <property type="project" value="InterPro"/>
</dbReference>
<name>A0A4U1CME4_9SPHI</name>
<dbReference type="Pfam" id="PF11645">
    <property type="entry name" value="PDDEXK_5"/>
    <property type="match status" value="1"/>
</dbReference>
<sequence length="304" mass="35096">MSGTLKKIYIKQNINAINASNFILDEAGMVLFRSIQNLKDYMDKIFSSRLIYEKGFQQKLLLHLSNENYRKNRIERIANNNLIRTSSLIAFYEKNVLQSLGSNISKSEYIEYCMKYFKETVENNKFRFIRTNLKKTLNKQYDFIYSRGYPENELNINTGTMSANAGDSAQFLFISRAILLGFNCSNVDVRSSRYDAIIDFNGRLLRIQVKGVSGDVISFKDRDRGGQGIDHRAETNLGKKISSTDCDIYVAVDRRFGTCYIIPVKEFIDPLLLENGVIINLSLIEKYKEDWNVFETVVKSIFKT</sequence>
<evidence type="ECO:0000313" key="3">
    <source>
        <dbReference type="Proteomes" id="UP000309488"/>
    </source>
</evidence>
<protein>
    <recommendedName>
        <fullName evidence="1">PD(D/E)XK endonuclease domain-containing protein</fullName>
    </recommendedName>
</protein>
<dbReference type="InterPro" id="IPR011856">
    <property type="entry name" value="tRNA_endonuc-like_dom_sf"/>
</dbReference>
<dbReference type="Proteomes" id="UP000309488">
    <property type="component" value="Unassembled WGS sequence"/>
</dbReference>
<proteinExistence type="predicted"/>
<organism evidence="2 3">
    <name type="scientific">Pedobacter polaris</name>
    <dbReference type="NCBI Taxonomy" id="2571273"/>
    <lineage>
        <taxon>Bacteria</taxon>
        <taxon>Pseudomonadati</taxon>
        <taxon>Bacteroidota</taxon>
        <taxon>Sphingobacteriia</taxon>
        <taxon>Sphingobacteriales</taxon>
        <taxon>Sphingobacteriaceae</taxon>
        <taxon>Pedobacter</taxon>
    </lineage>
</organism>
<dbReference type="AlphaFoldDB" id="A0A4U1CME4"/>
<gene>
    <name evidence="2" type="ORF">FA048_14750</name>
</gene>
<accession>A0A4U1CME4</accession>
<comment type="caution">
    <text evidence="2">The sequence shown here is derived from an EMBL/GenBank/DDBJ whole genome shotgun (WGS) entry which is preliminary data.</text>
</comment>
<keyword evidence="3" id="KW-1185">Reference proteome</keyword>
<evidence type="ECO:0000259" key="1">
    <source>
        <dbReference type="Pfam" id="PF11645"/>
    </source>
</evidence>
<dbReference type="RefSeq" id="WP_136842469.1">
    <property type="nucleotide sequence ID" value="NZ_SWBR01000004.1"/>
</dbReference>
<dbReference type="OrthoDB" id="9255609at2"/>